<accession>A0A5D4RZF4</accession>
<proteinExistence type="predicted"/>
<name>A0A5D4RZF4_9BACI</name>
<reference evidence="1 2" key="1">
    <citation type="submission" date="2019-08" db="EMBL/GenBank/DDBJ databases">
        <title>Bacillus genomes from the desert of Cuatro Cienegas, Coahuila.</title>
        <authorList>
            <person name="Olmedo-Alvarez G."/>
        </authorList>
    </citation>
    <scope>NUCLEOTIDE SEQUENCE [LARGE SCALE GENOMIC DNA]</scope>
    <source>
        <strain evidence="1 2">CH108_3D</strain>
    </source>
</reference>
<evidence type="ECO:0000313" key="1">
    <source>
        <dbReference type="EMBL" id="TYS56350.1"/>
    </source>
</evidence>
<dbReference type="AlphaFoldDB" id="A0A5D4RZF4"/>
<comment type="caution">
    <text evidence="1">The sequence shown here is derived from an EMBL/GenBank/DDBJ whole genome shotgun (WGS) entry which is preliminary data.</text>
</comment>
<protein>
    <submittedName>
        <fullName evidence="1">Uncharacterized protein</fullName>
    </submittedName>
</protein>
<sequence length="153" mass="18348">MPKSIKCHICKRVIKDEPIKHSGKNYHEDCFNKWRQEVENRNSLYDYICQLYKLDIPTGMIRKQIKEFQDEYDYKLKGMELTLRYFHETLDNKPRPGDGIGIIPFIYEEAKNHYLKQQKILESIQNMKVEEVTVHIAPVKYKRKTKKIDITAI</sequence>
<dbReference type="RefSeq" id="WP_148984384.1">
    <property type="nucleotide sequence ID" value="NZ_JBNILK010000001.1"/>
</dbReference>
<dbReference type="EMBL" id="VTEQ01000001">
    <property type="protein sequence ID" value="TYS56350.1"/>
    <property type="molecule type" value="Genomic_DNA"/>
</dbReference>
<dbReference type="Gene3D" id="2.10.110.10">
    <property type="entry name" value="Cysteine Rich Protein"/>
    <property type="match status" value="1"/>
</dbReference>
<gene>
    <name evidence="1" type="ORF">FZC83_01910</name>
</gene>
<organism evidence="1 2">
    <name type="scientific">Rossellomorea marisflavi</name>
    <dbReference type="NCBI Taxonomy" id="189381"/>
    <lineage>
        <taxon>Bacteria</taxon>
        <taxon>Bacillati</taxon>
        <taxon>Bacillota</taxon>
        <taxon>Bacilli</taxon>
        <taxon>Bacillales</taxon>
        <taxon>Bacillaceae</taxon>
        <taxon>Rossellomorea</taxon>
    </lineage>
</organism>
<dbReference type="Proteomes" id="UP000322997">
    <property type="component" value="Unassembled WGS sequence"/>
</dbReference>
<evidence type="ECO:0000313" key="2">
    <source>
        <dbReference type="Proteomes" id="UP000322997"/>
    </source>
</evidence>